<protein>
    <recommendedName>
        <fullName evidence="2">Glutaredoxin domain-containing protein</fullName>
    </recommendedName>
</protein>
<dbReference type="Pfam" id="PF23733">
    <property type="entry name" value="GRXCR1-2_C"/>
    <property type="match status" value="1"/>
</dbReference>
<keyword evidence="4" id="KW-1185">Reference proteome</keyword>
<feature type="non-terminal residue" evidence="3">
    <location>
        <position position="1"/>
    </location>
</feature>
<name>A0A9D4WDA5_PEA</name>
<accession>A0A9D4WDA5</accession>
<dbReference type="EMBL" id="JAMSHJ010000006">
    <property type="protein sequence ID" value="KAI5399379.1"/>
    <property type="molecule type" value="Genomic_DNA"/>
</dbReference>
<evidence type="ECO:0000256" key="1">
    <source>
        <dbReference type="SAM" id="MobiDB-lite"/>
    </source>
</evidence>
<evidence type="ECO:0000313" key="4">
    <source>
        <dbReference type="Proteomes" id="UP001058974"/>
    </source>
</evidence>
<dbReference type="Proteomes" id="UP001058974">
    <property type="component" value="Chromosome 6"/>
</dbReference>
<dbReference type="PROSITE" id="PS51354">
    <property type="entry name" value="GLUTAREDOXIN_2"/>
    <property type="match status" value="1"/>
</dbReference>
<dbReference type="Gene3D" id="3.40.30.10">
    <property type="entry name" value="Glutaredoxin"/>
    <property type="match status" value="1"/>
</dbReference>
<dbReference type="Pfam" id="PF00462">
    <property type="entry name" value="Glutaredoxin"/>
    <property type="match status" value="1"/>
</dbReference>
<proteinExistence type="predicted"/>
<dbReference type="InterPro" id="IPR036249">
    <property type="entry name" value="Thioredoxin-like_sf"/>
</dbReference>
<gene>
    <name evidence="3" type="ORF">KIW84_064653</name>
</gene>
<reference evidence="3 4" key="1">
    <citation type="journal article" date="2022" name="Nat. Genet.">
        <title>Improved pea reference genome and pan-genome highlight genomic features and evolutionary characteristics.</title>
        <authorList>
            <person name="Yang T."/>
            <person name="Liu R."/>
            <person name="Luo Y."/>
            <person name="Hu S."/>
            <person name="Wang D."/>
            <person name="Wang C."/>
            <person name="Pandey M.K."/>
            <person name="Ge S."/>
            <person name="Xu Q."/>
            <person name="Li N."/>
            <person name="Li G."/>
            <person name="Huang Y."/>
            <person name="Saxena R.K."/>
            <person name="Ji Y."/>
            <person name="Li M."/>
            <person name="Yan X."/>
            <person name="He Y."/>
            <person name="Liu Y."/>
            <person name="Wang X."/>
            <person name="Xiang C."/>
            <person name="Varshney R.K."/>
            <person name="Ding H."/>
            <person name="Gao S."/>
            <person name="Zong X."/>
        </authorList>
    </citation>
    <scope>NUCLEOTIDE SEQUENCE [LARGE SCALE GENOMIC DNA]</scope>
    <source>
        <strain evidence="3 4">cv. Zhongwan 6</strain>
    </source>
</reference>
<dbReference type="AlphaFoldDB" id="A0A9D4WDA5"/>
<evidence type="ECO:0000259" key="2">
    <source>
        <dbReference type="Pfam" id="PF00462"/>
    </source>
</evidence>
<feature type="region of interest" description="Disordered" evidence="1">
    <location>
        <begin position="150"/>
        <end position="178"/>
    </location>
</feature>
<comment type="caution">
    <text evidence="3">The sequence shown here is derived from an EMBL/GenBank/DDBJ whole genome shotgun (WGS) entry which is preliminary data.</text>
</comment>
<dbReference type="PANTHER" id="PTHR45669:SF28">
    <property type="entry name" value="GLUTAREDOXIN DOMAIN-CONTAINING PROTEIN"/>
    <property type="match status" value="1"/>
</dbReference>
<feature type="compositionally biased region" description="Basic and acidic residues" evidence="1">
    <location>
        <begin position="150"/>
        <end position="164"/>
    </location>
</feature>
<dbReference type="InterPro" id="IPR002109">
    <property type="entry name" value="Glutaredoxin"/>
</dbReference>
<sequence>FLRILEHKTTLTGFTFFNPNLQKLIFFLILQKIPLKNLTKMKGVKGKLLKKLKSIKQIGYLKPDRILQVKSSDGYVDFLPKISSFNISNPFVSGENEGKKTVQNCENLKEGEPEIVDVSELMKGLEEDEEMEELDDDGCEDNKENVCYKGTESKQSEVLRDKKPPLLPRGNSDRKRKFSFSESDDLSFRRPDLNSGSLFDPKLLAAFEEAVKEHCRMTEEQRRARVEEESLQKVKFVEDDEVEVDPLLLFEEKCPPGGDGTVIFYTTSLRGIRKTYEDCNKIRFLLQSFKVLYLERDVSMHREFKEELWSILGEKIVPPRLFIKGRYIGAAEEVMSLHEQGKLKKILEGVPLDWSNGPCDACGGLRFVMCFKCNGSHRIFAKEEVNECLECNENGLVVCAYCG</sequence>
<feature type="domain" description="Glutaredoxin" evidence="2">
    <location>
        <begin position="263"/>
        <end position="328"/>
    </location>
</feature>
<dbReference type="CDD" id="cd03031">
    <property type="entry name" value="GRX_GRX_like"/>
    <property type="match status" value="1"/>
</dbReference>
<evidence type="ECO:0000313" key="3">
    <source>
        <dbReference type="EMBL" id="KAI5399379.1"/>
    </source>
</evidence>
<dbReference type="PANTHER" id="PTHR45669">
    <property type="entry name" value="GLUTAREDOXIN DOMAIN-CONTAINING CYSTEINE-RICH PROTEIN CG12206-RELATED"/>
    <property type="match status" value="1"/>
</dbReference>
<dbReference type="Gramene" id="Psat06G0465300-T1">
    <property type="protein sequence ID" value="KAI5399379.1"/>
    <property type="gene ID" value="KIW84_064653"/>
</dbReference>
<dbReference type="SUPFAM" id="SSF52833">
    <property type="entry name" value="Thioredoxin-like"/>
    <property type="match status" value="1"/>
</dbReference>
<organism evidence="3 4">
    <name type="scientific">Pisum sativum</name>
    <name type="common">Garden pea</name>
    <name type="synonym">Lathyrus oleraceus</name>
    <dbReference type="NCBI Taxonomy" id="3888"/>
    <lineage>
        <taxon>Eukaryota</taxon>
        <taxon>Viridiplantae</taxon>
        <taxon>Streptophyta</taxon>
        <taxon>Embryophyta</taxon>
        <taxon>Tracheophyta</taxon>
        <taxon>Spermatophyta</taxon>
        <taxon>Magnoliopsida</taxon>
        <taxon>eudicotyledons</taxon>
        <taxon>Gunneridae</taxon>
        <taxon>Pentapetalae</taxon>
        <taxon>rosids</taxon>
        <taxon>fabids</taxon>
        <taxon>Fabales</taxon>
        <taxon>Fabaceae</taxon>
        <taxon>Papilionoideae</taxon>
        <taxon>50 kb inversion clade</taxon>
        <taxon>NPAAA clade</taxon>
        <taxon>Hologalegina</taxon>
        <taxon>IRL clade</taxon>
        <taxon>Fabeae</taxon>
        <taxon>Lathyrus</taxon>
    </lineage>
</organism>